<feature type="transmembrane region" description="Helical" evidence="1">
    <location>
        <begin position="214"/>
        <end position="238"/>
    </location>
</feature>
<feature type="transmembrane region" description="Helical" evidence="1">
    <location>
        <begin position="104"/>
        <end position="122"/>
    </location>
</feature>
<gene>
    <name evidence="2" type="ORF">GUY60_10690</name>
</gene>
<keyword evidence="1" id="KW-1133">Transmembrane helix</keyword>
<evidence type="ECO:0000256" key="1">
    <source>
        <dbReference type="SAM" id="Phobius"/>
    </source>
</evidence>
<organism evidence="2 3">
    <name type="scientific">Streptomyces boluensis</name>
    <dbReference type="NCBI Taxonomy" id="1775135"/>
    <lineage>
        <taxon>Bacteria</taxon>
        <taxon>Bacillati</taxon>
        <taxon>Actinomycetota</taxon>
        <taxon>Actinomycetes</taxon>
        <taxon>Kitasatosporales</taxon>
        <taxon>Streptomycetaceae</taxon>
        <taxon>Streptomyces</taxon>
    </lineage>
</organism>
<proteinExistence type="predicted"/>
<accession>A0A964XK59</accession>
<keyword evidence="1" id="KW-0812">Transmembrane</keyword>
<comment type="caution">
    <text evidence="2">The sequence shown here is derived from an EMBL/GenBank/DDBJ whole genome shotgun (WGS) entry which is preliminary data.</text>
</comment>
<feature type="transmembrane region" description="Helical" evidence="1">
    <location>
        <begin position="304"/>
        <end position="324"/>
    </location>
</feature>
<sequence length="344" mass="35370">MHRHRELCERAVDPLEIAAGLEAHGVTDRAAARYRHRDVFSLAEEMYARVPRDGARTSSVVAPPEDRPVVESLPAGWALVALLPGIVCAAAVAGYELTAGRGRLTVLVAGALVIAVTLRFALRHGPLRARRRPVSGTRAWSGFLLLYALCGDGLLDGALRGGPDGPWPLDTAALLGLGLAFAPAAWCARLFAVRARRRLAQSRGLAEFAAGARPLLLAVVVLYAAALTGLLVLAGRFLGQQGPPLGAALLGVLLLLARLLTSYGFRRAPALVLGCACAVEGLAVAAAFAARLPGCGFLAVPVDAVGAGAVPVLACGAGAAVLLIRAARTLARASAHAGGTGEPR</sequence>
<dbReference type="EMBL" id="JAAAHS010000057">
    <property type="protein sequence ID" value="NBE51880.1"/>
    <property type="molecule type" value="Genomic_DNA"/>
</dbReference>
<name>A0A964XK59_9ACTN</name>
<feature type="transmembrane region" description="Helical" evidence="1">
    <location>
        <begin position="77"/>
        <end position="98"/>
    </location>
</feature>
<evidence type="ECO:0000313" key="2">
    <source>
        <dbReference type="EMBL" id="NBE51880.1"/>
    </source>
</evidence>
<protein>
    <recommendedName>
        <fullName evidence="4">Integral membrane protein</fullName>
    </recommendedName>
</protein>
<keyword evidence="3" id="KW-1185">Reference proteome</keyword>
<feature type="transmembrane region" description="Helical" evidence="1">
    <location>
        <begin position="171"/>
        <end position="193"/>
    </location>
</feature>
<feature type="transmembrane region" description="Helical" evidence="1">
    <location>
        <begin position="268"/>
        <end position="292"/>
    </location>
</feature>
<dbReference type="OrthoDB" id="4339140at2"/>
<evidence type="ECO:0008006" key="4">
    <source>
        <dbReference type="Google" id="ProtNLM"/>
    </source>
</evidence>
<dbReference type="Proteomes" id="UP000598297">
    <property type="component" value="Unassembled WGS sequence"/>
</dbReference>
<dbReference type="AlphaFoldDB" id="A0A964XK59"/>
<keyword evidence="1" id="KW-0472">Membrane</keyword>
<feature type="transmembrane region" description="Helical" evidence="1">
    <location>
        <begin position="142"/>
        <end position="159"/>
    </location>
</feature>
<reference evidence="2" key="1">
    <citation type="submission" date="2020-01" db="EMBL/GenBank/DDBJ databases">
        <title>Whole-genome analyses of novel actinobacteria.</title>
        <authorList>
            <person name="Sahin N."/>
        </authorList>
    </citation>
    <scope>NUCLEOTIDE SEQUENCE</scope>
    <source>
        <strain evidence="2">YC537</strain>
    </source>
</reference>
<evidence type="ECO:0000313" key="3">
    <source>
        <dbReference type="Proteomes" id="UP000598297"/>
    </source>
</evidence>
<feature type="transmembrane region" description="Helical" evidence="1">
    <location>
        <begin position="244"/>
        <end position="261"/>
    </location>
</feature>